<dbReference type="InterPro" id="IPR020056">
    <property type="entry name" value="Rbsml_bL25/Gln-tRNA_synth_N"/>
</dbReference>
<dbReference type="FunFam" id="3.40.50.620:FF:000183">
    <property type="entry name" value="Glutaminyl-tRNA synthetase"/>
    <property type="match status" value="1"/>
</dbReference>
<dbReference type="GO" id="GO:0005524">
    <property type="term" value="F:ATP binding"/>
    <property type="evidence" value="ECO:0007669"/>
    <property type="project" value="UniProtKB-KW"/>
</dbReference>
<dbReference type="GO" id="GO:0005829">
    <property type="term" value="C:cytosol"/>
    <property type="evidence" value="ECO:0007669"/>
    <property type="project" value="TreeGrafter"/>
</dbReference>
<dbReference type="EMBL" id="VXIS01000237">
    <property type="protein sequence ID" value="KAA8895913.1"/>
    <property type="molecule type" value="Genomic_DNA"/>
</dbReference>
<keyword evidence="18" id="KW-1185">Reference proteome</keyword>
<dbReference type="PANTHER" id="PTHR43097">
    <property type="entry name" value="GLUTAMINE-TRNA LIGASE"/>
    <property type="match status" value="1"/>
</dbReference>
<dbReference type="InterPro" id="IPR020058">
    <property type="entry name" value="Glu/Gln-tRNA-synth_Ib_cat-dom"/>
</dbReference>
<dbReference type="Proteomes" id="UP000326924">
    <property type="component" value="Unassembled WGS sequence"/>
</dbReference>
<dbReference type="GO" id="GO:0006425">
    <property type="term" value="P:glutaminyl-tRNA aminoacylation"/>
    <property type="evidence" value="ECO:0007669"/>
    <property type="project" value="InterPro"/>
</dbReference>
<evidence type="ECO:0000259" key="16">
    <source>
        <dbReference type="Pfam" id="PF20974"/>
    </source>
</evidence>
<evidence type="ECO:0000256" key="6">
    <source>
        <dbReference type="ARBA" id="ARBA00022917"/>
    </source>
</evidence>
<dbReference type="FunFam" id="2.40.240.10:FF:000015">
    <property type="entry name" value="Glutaminyl-tRNA synthetase"/>
    <property type="match status" value="1"/>
</dbReference>
<dbReference type="InterPro" id="IPR011035">
    <property type="entry name" value="Ribosomal_bL25/Gln-tRNA_synth"/>
</dbReference>
<dbReference type="InterPro" id="IPR020059">
    <property type="entry name" value="Glu/Gln-tRNA-synth_Ib_codon-bd"/>
</dbReference>
<dbReference type="GO" id="GO:0004819">
    <property type="term" value="F:glutamine-tRNA ligase activity"/>
    <property type="evidence" value="ECO:0007669"/>
    <property type="project" value="UniProtKB-EC"/>
</dbReference>
<evidence type="ECO:0000256" key="10">
    <source>
        <dbReference type="RuleBase" id="RU363037"/>
    </source>
</evidence>
<evidence type="ECO:0000259" key="12">
    <source>
        <dbReference type="Pfam" id="PF00749"/>
    </source>
</evidence>
<dbReference type="InterPro" id="IPR014729">
    <property type="entry name" value="Rossmann-like_a/b/a_fold"/>
</dbReference>
<dbReference type="InterPro" id="IPR042558">
    <property type="entry name" value="Gln-tRNA-synth_Ib_RNA-bd_N_1"/>
</dbReference>
<comment type="caution">
    <text evidence="17">The sequence shown here is derived from an EMBL/GenBank/DDBJ whole genome shotgun (WGS) entry which is preliminary data.</text>
</comment>
<dbReference type="InParanoid" id="A0A5J5EL17"/>
<dbReference type="InterPro" id="IPR050132">
    <property type="entry name" value="Gln/Glu-tRNA_Ligase"/>
</dbReference>
<evidence type="ECO:0000256" key="1">
    <source>
        <dbReference type="ARBA" id="ARBA00005594"/>
    </source>
</evidence>
<dbReference type="Gene3D" id="3.40.50.620">
    <property type="entry name" value="HUPs"/>
    <property type="match status" value="1"/>
</dbReference>
<dbReference type="FunFam" id="2.40.240.10:FF:000007">
    <property type="entry name" value="Glutamine--tRNA ligase"/>
    <property type="match status" value="1"/>
</dbReference>
<comment type="catalytic activity">
    <reaction evidence="9">
        <text>tRNA(Gln) + L-glutamine + ATP = L-glutaminyl-tRNA(Gln) + AMP + diphosphate</text>
        <dbReference type="Rhea" id="RHEA:20121"/>
        <dbReference type="Rhea" id="RHEA-COMP:9662"/>
        <dbReference type="Rhea" id="RHEA-COMP:9681"/>
        <dbReference type="ChEBI" id="CHEBI:30616"/>
        <dbReference type="ChEBI" id="CHEBI:33019"/>
        <dbReference type="ChEBI" id="CHEBI:58359"/>
        <dbReference type="ChEBI" id="CHEBI:78442"/>
        <dbReference type="ChEBI" id="CHEBI:78521"/>
        <dbReference type="ChEBI" id="CHEBI:456215"/>
        <dbReference type="EC" id="6.1.1.18"/>
    </reaction>
</comment>
<dbReference type="Gene3D" id="1.10.8.1290">
    <property type="entry name" value="Glutaminyl-tRNA synthetase, non-specific RNA binding region part 1, domain 1"/>
    <property type="match status" value="1"/>
</dbReference>
<dbReference type="Pfam" id="PF00749">
    <property type="entry name" value="tRNA-synt_1c"/>
    <property type="match status" value="1"/>
</dbReference>
<dbReference type="OrthoDB" id="10250478at2759"/>
<dbReference type="EC" id="6.1.1.18" evidence="2"/>
<keyword evidence="5 10" id="KW-0067">ATP-binding</keyword>
<dbReference type="FunFam" id="1.10.10.2420:FF:000001">
    <property type="entry name" value="Glutamine--tRNA ligase cytoplasmic"/>
    <property type="match status" value="1"/>
</dbReference>
<dbReference type="Gene3D" id="1.10.10.2420">
    <property type="match status" value="1"/>
</dbReference>
<evidence type="ECO:0000259" key="13">
    <source>
        <dbReference type="Pfam" id="PF03950"/>
    </source>
</evidence>
<evidence type="ECO:0000256" key="11">
    <source>
        <dbReference type="SAM" id="MobiDB-lite"/>
    </source>
</evidence>
<evidence type="ECO:0000256" key="8">
    <source>
        <dbReference type="ARBA" id="ARBA00030466"/>
    </source>
</evidence>
<dbReference type="InterPro" id="IPR007639">
    <property type="entry name" value="Gln-tRNA-synth_Ib_RNA-bd_N"/>
</dbReference>
<dbReference type="PANTHER" id="PTHR43097:SF4">
    <property type="entry name" value="GLUTAMINE--TRNA LIGASE"/>
    <property type="match status" value="1"/>
</dbReference>
<dbReference type="InterPro" id="IPR049437">
    <property type="entry name" value="tRNA-synt_1c_C2"/>
</dbReference>
<evidence type="ECO:0000256" key="9">
    <source>
        <dbReference type="ARBA" id="ARBA00048270"/>
    </source>
</evidence>
<keyword evidence="6 10" id="KW-0648">Protein biosynthesis</keyword>
<evidence type="ECO:0000256" key="7">
    <source>
        <dbReference type="ARBA" id="ARBA00023146"/>
    </source>
</evidence>
<evidence type="ECO:0000259" key="15">
    <source>
        <dbReference type="Pfam" id="PF04558"/>
    </source>
</evidence>
<dbReference type="InterPro" id="IPR004514">
    <property type="entry name" value="Gln-tRNA-synth"/>
</dbReference>
<feature type="domain" description="Glutaminyl-tRNA synthetase class Ib non-specific RNA-binding" evidence="14">
    <location>
        <begin position="176"/>
        <end position="253"/>
    </location>
</feature>
<feature type="domain" description="Glutamyl/glutaminyl-tRNA synthetase class Ib catalytic" evidence="12">
    <location>
        <begin position="261"/>
        <end position="571"/>
    </location>
</feature>
<name>A0A5J5EL17_9PEZI</name>
<feature type="domain" description="tRNA synthetases class I (E and Q) anti-codon binding" evidence="16">
    <location>
        <begin position="687"/>
        <end position="747"/>
    </location>
</feature>
<evidence type="ECO:0000313" key="18">
    <source>
        <dbReference type="Proteomes" id="UP000326924"/>
    </source>
</evidence>
<dbReference type="Pfam" id="PF04557">
    <property type="entry name" value="tRNA_synt_1c_R2"/>
    <property type="match status" value="1"/>
</dbReference>
<organism evidence="17 18">
    <name type="scientific">Sphaerosporella brunnea</name>
    <dbReference type="NCBI Taxonomy" id="1250544"/>
    <lineage>
        <taxon>Eukaryota</taxon>
        <taxon>Fungi</taxon>
        <taxon>Dikarya</taxon>
        <taxon>Ascomycota</taxon>
        <taxon>Pezizomycotina</taxon>
        <taxon>Pezizomycetes</taxon>
        <taxon>Pezizales</taxon>
        <taxon>Pyronemataceae</taxon>
        <taxon>Sphaerosporella</taxon>
    </lineage>
</organism>
<dbReference type="PROSITE" id="PS00178">
    <property type="entry name" value="AA_TRNA_LIGASE_I"/>
    <property type="match status" value="1"/>
</dbReference>
<keyword evidence="3 10" id="KW-0436">Ligase</keyword>
<evidence type="ECO:0000256" key="5">
    <source>
        <dbReference type="ARBA" id="ARBA00022840"/>
    </source>
</evidence>
<evidence type="ECO:0000256" key="4">
    <source>
        <dbReference type="ARBA" id="ARBA00022741"/>
    </source>
</evidence>
<keyword evidence="4 10" id="KW-0547">Nucleotide-binding</keyword>
<proteinExistence type="inferred from homology"/>
<comment type="similarity">
    <text evidence="1 10">Belongs to the class-I aminoacyl-tRNA synthetase family.</text>
</comment>
<dbReference type="InterPro" id="IPR001412">
    <property type="entry name" value="aa-tRNA-synth_I_CS"/>
</dbReference>
<dbReference type="Gene3D" id="2.40.240.10">
    <property type="entry name" value="Ribosomal Protein L25, Chain P"/>
    <property type="match status" value="2"/>
</dbReference>
<evidence type="ECO:0000313" key="17">
    <source>
        <dbReference type="EMBL" id="KAA8895913.1"/>
    </source>
</evidence>
<dbReference type="NCBIfam" id="TIGR00440">
    <property type="entry name" value="glnS"/>
    <property type="match status" value="1"/>
</dbReference>
<dbReference type="SUPFAM" id="SSF50715">
    <property type="entry name" value="Ribosomal protein L25-like"/>
    <property type="match status" value="1"/>
</dbReference>
<keyword evidence="7 10" id="KW-0030">Aminoacyl-tRNA synthetase</keyword>
<dbReference type="InterPro" id="IPR007638">
    <property type="entry name" value="Gln-tRNA-synth_Ib_RNA-bd_2"/>
</dbReference>
<dbReference type="SUPFAM" id="SSF52374">
    <property type="entry name" value="Nucleotidylyl transferase"/>
    <property type="match status" value="1"/>
</dbReference>
<feature type="region of interest" description="Disordered" evidence="11">
    <location>
        <begin position="188"/>
        <end position="217"/>
    </location>
</feature>
<sequence length="807" mass="91102">MADTNIEELLAPRFAALGLSEKVLKDAIRNKKVAAAWAEVLEEAEIDGSSSVDNPKLAATLGALVTASAKGDGNFGEKRAYVTKAIVDGKLKTNVQVEAAIKHVKGASGEIDDVAFDKDCGVGVEFTPETLKAAVADYIEKNKATIEEQRYKSLSASMADIKATSDLKWANAGDLKKEIDAQYLALLGPKDERDAPPKKQPKAAAPTDAAKPKPAAEKVEEVAKDRMFTEGFLAQLHKPGGNEQMFPERMKEHLAATGGRVFTRFPPEPNGYLHIGHSKAIAINFGYARYHEGECYLRYDDTNPESEEERYIIAIREIIEWLGFKPFKITHASDHFDRLYELAEDLIKRDKGYVCHCTAEEVNAQRGGKDNRGPRFECVHRNRPIEESLAEFRAMRDGKYKPKEAMLRMKQDVLGSGNPQMWDLTAYRILDAPHPQTGTKWKIYPTYDFTHCLCDSFENISHSLCTTEFINSRESYDWLCNALELYRPQQREYGRLNLTGTIMSKRKIMKLVSGGYVRGWDDPRLYTLVAIRRRGIPPGAILTFVNELGVTTSHTNIQIKRFEQTVRRYLEESVPRLMMILEPLRVVIENYPHDKIEEFDSPFKPNDTKMGTHNLPFSRVVYIDRSDFREQASKDYFRLAPGQPVGLLKVPHPIEYRACSKGPGGKILEVICRYMDDVPFKKPKTYIQWVAHAPEKGSPVPVEVRITNQLFKSENPSDNPDGFLADINPNSEEVFKDAIIETGIHEVRRRAPWPEQEGEKDHSKIGPESVRFQALRVGYFAMDSDSTDDKIVLNRIVTLKEDAGKNA</sequence>
<dbReference type="Pfam" id="PF04558">
    <property type="entry name" value="tRNA_synt_1c_R1"/>
    <property type="match status" value="1"/>
</dbReference>
<feature type="domain" description="Glutamyl/glutaminyl-tRNA synthetase class Ib anti-codon binding" evidence="13">
    <location>
        <begin position="575"/>
        <end position="674"/>
    </location>
</feature>
<reference evidence="17 18" key="1">
    <citation type="submission" date="2019-09" db="EMBL/GenBank/DDBJ databases">
        <title>Draft genome of the ectomycorrhizal ascomycete Sphaerosporella brunnea.</title>
        <authorList>
            <consortium name="DOE Joint Genome Institute"/>
            <person name="Benucci G.M."/>
            <person name="Marozzi G."/>
            <person name="Antonielli L."/>
            <person name="Sanchez S."/>
            <person name="Marco P."/>
            <person name="Wang X."/>
            <person name="Falini L.B."/>
            <person name="Barry K."/>
            <person name="Haridas S."/>
            <person name="Lipzen A."/>
            <person name="Labutti K."/>
            <person name="Grigoriev I.V."/>
            <person name="Murat C."/>
            <person name="Martin F."/>
            <person name="Albertini E."/>
            <person name="Donnini D."/>
            <person name="Bonito G."/>
        </authorList>
    </citation>
    <scope>NUCLEOTIDE SEQUENCE [LARGE SCALE GENOMIC DNA]</scope>
    <source>
        <strain evidence="17 18">Sb_GMNB300</strain>
    </source>
</reference>
<dbReference type="InterPro" id="IPR042559">
    <property type="entry name" value="Gln-tRNA-synth_Ib_RNA-bd_N_2"/>
</dbReference>
<evidence type="ECO:0000256" key="3">
    <source>
        <dbReference type="ARBA" id="ARBA00022598"/>
    </source>
</evidence>
<dbReference type="InterPro" id="IPR000924">
    <property type="entry name" value="Glu/Gln-tRNA-synth"/>
</dbReference>
<dbReference type="PRINTS" id="PR00987">
    <property type="entry name" value="TRNASYNTHGLU"/>
</dbReference>
<dbReference type="AlphaFoldDB" id="A0A5J5EL17"/>
<feature type="domain" description="Glutaminyl-tRNA synthetase class Ib non-specific RNA-binding" evidence="15">
    <location>
        <begin position="10"/>
        <end position="171"/>
    </location>
</feature>
<accession>A0A5J5EL17</accession>
<dbReference type="Pfam" id="PF20974">
    <property type="entry name" value="tRNA-synt_1c_C2"/>
    <property type="match status" value="1"/>
</dbReference>
<dbReference type="FunCoup" id="A0A5J5EL17">
    <property type="interactions" value="1374"/>
</dbReference>
<gene>
    <name evidence="17" type="ORF">FN846DRAFT_304604</name>
</gene>
<evidence type="ECO:0000256" key="2">
    <source>
        <dbReference type="ARBA" id="ARBA00012836"/>
    </source>
</evidence>
<protein>
    <recommendedName>
        <fullName evidence="2">glutamine--tRNA ligase</fullName>
        <ecNumber evidence="2">6.1.1.18</ecNumber>
    </recommendedName>
    <alternativeName>
        <fullName evidence="8">Glutaminyl-tRNA synthetase</fullName>
    </alternativeName>
</protein>
<dbReference type="Pfam" id="PF03950">
    <property type="entry name" value="tRNA-synt_1c_C"/>
    <property type="match status" value="1"/>
</dbReference>
<evidence type="ECO:0000259" key="14">
    <source>
        <dbReference type="Pfam" id="PF04557"/>
    </source>
</evidence>